<sequence>MPRLAKSSSSAALLNGCIEGDRISSTALHRSVSFKPSNAARLSRNPDGVVSFFNRHSSSNLADTDDSRLGTVTEGQETVTTKQRVQVGDGVKALLASRRKLNPPEKTVSHFKKLKRSLSARLLGNHKSSRRIERQCRSFAIKNHSDQSSTNSSPL</sequence>
<evidence type="ECO:0000313" key="1">
    <source>
        <dbReference type="EMBL" id="VDO25549.1"/>
    </source>
</evidence>
<keyword evidence="2" id="KW-1185">Reference proteome</keyword>
<accession>A0A0N4W5P5</accession>
<gene>
    <name evidence="1" type="ORF">HPLM_LOCUS5301</name>
</gene>
<protein>
    <submittedName>
        <fullName evidence="1 3">Uncharacterized protein</fullName>
    </submittedName>
</protein>
<name>A0A0N4W5P5_HAEPC</name>
<organism evidence="3">
    <name type="scientific">Haemonchus placei</name>
    <name type="common">Barber's pole worm</name>
    <dbReference type="NCBI Taxonomy" id="6290"/>
    <lineage>
        <taxon>Eukaryota</taxon>
        <taxon>Metazoa</taxon>
        <taxon>Ecdysozoa</taxon>
        <taxon>Nematoda</taxon>
        <taxon>Chromadorea</taxon>
        <taxon>Rhabditida</taxon>
        <taxon>Rhabditina</taxon>
        <taxon>Rhabditomorpha</taxon>
        <taxon>Strongyloidea</taxon>
        <taxon>Trichostrongylidae</taxon>
        <taxon>Haemonchus</taxon>
    </lineage>
</organism>
<evidence type="ECO:0000313" key="2">
    <source>
        <dbReference type="Proteomes" id="UP000268014"/>
    </source>
</evidence>
<evidence type="ECO:0000313" key="3">
    <source>
        <dbReference type="WBParaSite" id="HPLM_0000530901-mRNA-1"/>
    </source>
</evidence>
<dbReference type="AlphaFoldDB" id="A0A0N4W5P5"/>
<dbReference type="OrthoDB" id="5877213at2759"/>
<dbReference type="WBParaSite" id="HPLM_0000530901-mRNA-1">
    <property type="protein sequence ID" value="HPLM_0000530901-mRNA-1"/>
    <property type="gene ID" value="HPLM_0000530901"/>
</dbReference>
<proteinExistence type="predicted"/>
<dbReference type="Proteomes" id="UP000268014">
    <property type="component" value="Unassembled WGS sequence"/>
</dbReference>
<reference evidence="3" key="1">
    <citation type="submission" date="2017-02" db="UniProtKB">
        <authorList>
            <consortium name="WormBaseParasite"/>
        </authorList>
    </citation>
    <scope>IDENTIFICATION</scope>
</reference>
<dbReference type="EMBL" id="UZAF01016318">
    <property type="protein sequence ID" value="VDO25549.1"/>
    <property type="molecule type" value="Genomic_DNA"/>
</dbReference>
<reference evidence="1 2" key="2">
    <citation type="submission" date="2018-11" db="EMBL/GenBank/DDBJ databases">
        <authorList>
            <consortium name="Pathogen Informatics"/>
        </authorList>
    </citation>
    <scope>NUCLEOTIDE SEQUENCE [LARGE SCALE GENOMIC DNA]</scope>
    <source>
        <strain evidence="1 2">MHpl1</strain>
    </source>
</reference>